<evidence type="ECO:0000256" key="10">
    <source>
        <dbReference type="SAM" id="Phobius"/>
    </source>
</evidence>
<dbReference type="Gene3D" id="3.40.50.300">
    <property type="entry name" value="P-loop containing nucleotide triphosphate hydrolases"/>
    <property type="match status" value="1"/>
</dbReference>
<evidence type="ECO:0000313" key="13">
    <source>
        <dbReference type="EMBL" id="RID98742.1"/>
    </source>
</evidence>
<dbReference type="InterPro" id="IPR003593">
    <property type="entry name" value="AAA+_ATPase"/>
</dbReference>
<reference evidence="13 14" key="1">
    <citation type="submission" date="2018-09" db="EMBL/GenBank/DDBJ databases">
        <title>Draft genome of Simplicispira sp. NY-02.</title>
        <authorList>
            <person name="Im W.T."/>
        </authorList>
    </citation>
    <scope>NUCLEOTIDE SEQUENCE [LARGE SCALE GENOMIC DNA]</scope>
    <source>
        <strain evidence="13 14">NY-02</strain>
    </source>
</reference>
<dbReference type="AlphaFoldDB" id="A0A398C6W2"/>
<dbReference type="GO" id="GO:0005886">
    <property type="term" value="C:plasma membrane"/>
    <property type="evidence" value="ECO:0007669"/>
    <property type="project" value="UniProtKB-SubCell"/>
</dbReference>
<evidence type="ECO:0000256" key="8">
    <source>
        <dbReference type="ARBA" id="ARBA00023136"/>
    </source>
</evidence>
<feature type="transmembrane region" description="Helical" evidence="10">
    <location>
        <begin position="208"/>
        <end position="230"/>
    </location>
</feature>
<dbReference type="PROSITE" id="PS50893">
    <property type="entry name" value="ABC_TRANSPORTER_2"/>
    <property type="match status" value="1"/>
</dbReference>
<dbReference type="GO" id="GO:0005524">
    <property type="term" value="F:ATP binding"/>
    <property type="evidence" value="ECO:0007669"/>
    <property type="project" value="UniProtKB-KW"/>
</dbReference>
<feature type="domain" description="ABC transmembrane type-1" evidence="12">
    <location>
        <begin position="165"/>
        <end position="350"/>
    </location>
</feature>
<feature type="transmembrane region" description="Helical" evidence="10">
    <location>
        <begin position="181"/>
        <end position="202"/>
    </location>
</feature>
<evidence type="ECO:0000256" key="1">
    <source>
        <dbReference type="ARBA" id="ARBA00004651"/>
    </source>
</evidence>
<dbReference type="InterPro" id="IPR027417">
    <property type="entry name" value="P-loop_NTPase"/>
</dbReference>
<sequence length="617" mass="68303">MSTPAATAELPDGSLDGQGPGTPLTPKKTRRRHAPTLSLAAWKQFMSVAKPYWQGDQKRMAWGLLALLIGLMVVDTQLAVMLVDKSGEITSALAGRDASRFWAAVRTTLYVLAFAVPVYAFYYYMRDAFSNYWRRWLTSRFLDGYLSERHYYEIGARGAIDNPDQRISEDIDTFTGRSTNFLLIFIGSLMQLIAFSAVLWSISHTLVAILAVYAFLGTFGALYLFGTPLIRLNFWQLRREADFRFGLMRLRENAESIAFYRGEAQERVQLNQRFEAAFNNFARMIKMQRSLNLFQRSFSQLTLVVPSVVLAGAVLAGEMEVGRAVQAAGAFTAVLAAVSLIVDNFESLSRFVAGIDRLHALSQVVLKTPAAPAPWAEPPAIGEIAAIAKPDLSPKIEMRAGDTLAIEGLTLYTPDYRRMLVQDLSLQLAPGEALLITGPSGCGKSSLLRAIAGLWNSGSGVVQHPPIEDMFFLPQRPYMQSGTLRSQIIYPSTTTDLADERLLELLQQVHLETLAERVGGLEATHDWEKLLSTGEQQRLAFARVLARHPGMVILDEATSALDDANEASLYQQLRESGATLVSIAHRYSVLRHHSQVLEFKSDGAWALHDAATFNFAG</sequence>
<evidence type="ECO:0000313" key="14">
    <source>
        <dbReference type="Proteomes" id="UP000266302"/>
    </source>
</evidence>
<keyword evidence="5" id="KW-0547">Nucleotide-binding</keyword>
<keyword evidence="4 10" id="KW-0812">Transmembrane</keyword>
<keyword evidence="3" id="KW-1003">Cell membrane</keyword>
<evidence type="ECO:0000256" key="6">
    <source>
        <dbReference type="ARBA" id="ARBA00022840"/>
    </source>
</evidence>
<feature type="transmembrane region" description="Helical" evidence="10">
    <location>
        <begin position="323"/>
        <end position="342"/>
    </location>
</feature>
<keyword evidence="2" id="KW-0813">Transport</keyword>
<dbReference type="InterPro" id="IPR011527">
    <property type="entry name" value="ABC1_TM_dom"/>
</dbReference>
<feature type="domain" description="ABC transporter" evidence="11">
    <location>
        <begin position="404"/>
        <end position="616"/>
    </location>
</feature>
<evidence type="ECO:0000256" key="7">
    <source>
        <dbReference type="ARBA" id="ARBA00022989"/>
    </source>
</evidence>
<name>A0A398C6W2_9BURK</name>
<dbReference type="PANTHER" id="PTHR11384:SF59">
    <property type="entry name" value="LYSOSOMAL COBALAMIN TRANSPORTER ABCD4"/>
    <property type="match status" value="1"/>
</dbReference>
<feature type="transmembrane region" description="Helical" evidence="10">
    <location>
        <begin position="103"/>
        <end position="125"/>
    </location>
</feature>
<dbReference type="SMART" id="SM00382">
    <property type="entry name" value="AAA"/>
    <property type="match status" value="1"/>
</dbReference>
<feature type="transmembrane region" description="Helical" evidence="10">
    <location>
        <begin position="60"/>
        <end position="83"/>
    </location>
</feature>
<dbReference type="Proteomes" id="UP000266302">
    <property type="component" value="Unassembled WGS sequence"/>
</dbReference>
<evidence type="ECO:0000256" key="3">
    <source>
        <dbReference type="ARBA" id="ARBA00022475"/>
    </source>
</evidence>
<evidence type="ECO:0000256" key="9">
    <source>
        <dbReference type="SAM" id="MobiDB-lite"/>
    </source>
</evidence>
<dbReference type="SUPFAM" id="SSF52540">
    <property type="entry name" value="P-loop containing nucleoside triphosphate hydrolases"/>
    <property type="match status" value="1"/>
</dbReference>
<accession>A0A398C6W2</accession>
<keyword evidence="7 10" id="KW-1133">Transmembrane helix</keyword>
<evidence type="ECO:0000256" key="5">
    <source>
        <dbReference type="ARBA" id="ARBA00022741"/>
    </source>
</evidence>
<dbReference type="PANTHER" id="PTHR11384">
    <property type="entry name" value="ATP-BINDING CASSETTE, SUB-FAMILY D MEMBER"/>
    <property type="match status" value="1"/>
</dbReference>
<dbReference type="GO" id="GO:0140359">
    <property type="term" value="F:ABC-type transporter activity"/>
    <property type="evidence" value="ECO:0007669"/>
    <property type="project" value="InterPro"/>
</dbReference>
<dbReference type="CDD" id="cd03223">
    <property type="entry name" value="ABCD_peroxisomal_ALDP"/>
    <property type="match status" value="1"/>
</dbReference>
<dbReference type="GO" id="GO:0016887">
    <property type="term" value="F:ATP hydrolysis activity"/>
    <property type="evidence" value="ECO:0007669"/>
    <property type="project" value="InterPro"/>
</dbReference>
<gene>
    <name evidence="13" type="ORF">D3F03_11140</name>
</gene>
<protein>
    <submittedName>
        <fullName evidence="13">ABC transporter ATP-binding protein/permease</fullName>
    </submittedName>
</protein>
<dbReference type="Gene3D" id="1.20.1560.10">
    <property type="entry name" value="ABC transporter type 1, transmembrane domain"/>
    <property type="match status" value="1"/>
</dbReference>
<keyword evidence="8 10" id="KW-0472">Membrane</keyword>
<dbReference type="InterPro" id="IPR036640">
    <property type="entry name" value="ABC1_TM_sf"/>
</dbReference>
<proteinExistence type="predicted"/>
<evidence type="ECO:0000256" key="4">
    <source>
        <dbReference type="ARBA" id="ARBA00022692"/>
    </source>
</evidence>
<organism evidence="13 14">
    <name type="scientific">Simplicispira hankyongi</name>
    <dbReference type="NCBI Taxonomy" id="2315688"/>
    <lineage>
        <taxon>Bacteria</taxon>
        <taxon>Pseudomonadati</taxon>
        <taxon>Pseudomonadota</taxon>
        <taxon>Betaproteobacteria</taxon>
        <taxon>Burkholderiales</taxon>
        <taxon>Comamonadaceae</taxon>
        <taxon>Simplicispira</taxon>
    </lineage>
</organism>
<comment type="caution">
    <text evidence="13">The sequence shown here is derived from an EMBL/GenBank/DDBJ whole genome shotgun (WGS) entry which is preliminary data.</text>
</comment>
<dbReference type="InterPro" id="IPR003439">
    <property type="entry name" value="ABC_transporter-like_ATP-bd"/>
</dbReference>
<dbReference type="EMBL" id="QXJC01000003">
    <property type="protein sequence ID" value="RID98742.1"/>
    <property type="molecule type" value="Genomic_DNA"/>
</dbReference>
<evidence type="ECO:0000259" key="11">
    <source>
        <dbReference type="PROSITE" id="PS50893"/>
    </source>
</evidence>
<dbReference type="PROSITE" id="PS50929">
    <property type="entry name" value="ABC_TM1F"/>
    <property type="match status" value="1"/>
</dbReference>
<dbReference type="InterPro" id="IPR050835">
    <property type="entry name" value="ABC_transporter_sub-D"/>
</dbReference>
<evidence type="ECO:0000256" key="2">
    <source>
        <dbReference type="ARBA" id="ARBA00022448"/>
    </source>
</evidence>
<keyword evidence="14" id="KW-1185">Reference proteome</keyword>
<evidence type="ECO:0000259" key="12">
    <source>
        <dbReference type="PROSITE" id="PS50929"/>
    </source>
</evidence>
<dbReference type="SUPFAM" id="SSF90123">
    <property type="entry name" value="ABC transporter transmembrane region"/>
    <property type="match status" value="1"/>
</dbReference>
<feature type="region of interest" description="Disordered" evidence="9">
    <location>
        <begin position="1"/>
        <end position="33"/>
    </location>
</feature>
<dbReference type="Pfam" id="PF00005">
    <property type="entry name" value="ABC_tran"/>
    <property type="match status" value="1"/>
</dbReference>
<keyword evidence="6 13" id="KW-0067">ATP-binding</keyword>
<dbReference type="Pfam" id="PF06472">
    <property type="entry name" value="ABC_membrane_2"/>
    <property type="match status" value="1"/>
</dbReference>
<feature type="transmembrane region" description="Helical" evidence="10">
    <location>
        <begin position="293"/>
        <end position="317"/>
    </location>
</feature>
<comment type="subcellular location">
    <subcellularLocation>
        <location evidence="1">Cell membrane</location>
        <topology evidence="1">Multi-pass membrane protein</topology>
    </subcellularLocation>
</comment>